<organism evidence="3 4">
    <name type="scientific">Lingula anatina</name>
    <name type="common">Brachiopod</name>
    <name type="synonym">Lingula unguis</name>
    <dbReference type="NCBI Taxonomy" id="7574"/>
    <lineage>
        <taxon>Eukaryota</taxon>
        <taxon>Metazoa</taxon>
        <taxon>Spiralia</taxon>
        <taxon>Lophotrochozoa</taxon>
        <taxon>Brachiopoda</taxon>
        <taxon>Linguliformea</taxon>
        <taxon>Lingulata</taxon>
        <taxon>Lingulida</taxon>
        <taxon>Linguloidea</taxon>
        <taxon>Lingulidae</taxon>
        <taxon>Lingula</taxon>
    </lineage>
</organism>
<dbReference type="InterPro" id="IPR022041">
    <property type="entry name" value="Methyltransf_FA"/>
</dbReference>
<gene>
    <name evidence="4" type="primary">LOC106152899</name>
</gene>
<accession>A0A1S3HAE8</accession>
<dbReference type="PANTHER" id="PTHR36695:SF12">
    <property type="entry name" value="AGAP008648-PA"/>
    <property type="match status" value="1"/>
</dbReference>
<dbReference type="RefSeq" id="XP_013382094.1">
    <property type="nucleotide sequence ID" value="XM_013526640.2"/>
</dbReference>
<dbReference type="OMA" id="ISWEDGH"/>
<dbReference type="InParanoid" id="A0A1S3HAE8"/>
<evidence type="ECO:0000259" key="2">
    <source>
        <dbReference type="Pfam" id="PF12248"/>
    </source>
</evidence>
<proteinExistence type="predicted"/>
<dbReference type="OrthoDB" id="6044186at2759"/>
<feature type="chain" id="PRO_5010178803" evidence="1">
    <location>
        <begin position="21"/>
        <end position="181"/>
    </location>
</feature>
<feature type="domain" description="Farnesoic acid O-methyl transferase" evidence="2">
    <location>
        <begin position="41"/>
        <end position="165"/>
    </location>
</feature>
<evidence type="ECO:0000313" key="4">
    <source>
        <dbReference type="RefSeq" id="XP_013382094.1"/>
    </source>
</evidence>
<dbReference type="Proteomes" id="UP000085678">
    <property type="component" value="Unplaced"/>
</dbReference>
<dbReference type="Pfam" id="PF12248">
    <property type="entry name" value="Methyltransf_FA"/>
    <property type="match status" value="1"/>
</dbReference>
<protein>
    <submittedName>
        <fullName evidence="4">Uncharacterized protein 5</fullName>
    </submittedName>
</protein>
<evidence type="ECO:0000256" key="1">
    <source>
        <dbReference type="SAM" id="SignalP"/>
    </source>
</evidence>
<keyword evidence="1" id="KW-0732">Signal</keyword>
<feature type="signal peptide" evidence="1">
    <location>
        <begin position="1"/>
        <end position="20"/>
    </location>
</feature>
<dbReference type="AlphaFoldDB" id="A0A1S3HAE8"/>
<keyword evidence="3" id="KW-1185">Reference proteome</keyword>
<evidence type="ECO:0000313" key="3">
    <source>
        <dbReference type="Proteomes" id="UP000085678"/>
    </source>
</evidence>
<sequence>MVRDILAAALLATFVSGGLSWCAFNSPNKYNYKVVKYIGANDTWVPFVVRSCGDVHIALHPTKNVSSKFQTEAYEIVLGGWGDQKSCIRKKLQGSCLASAKTPGIVSPRKFKYFWISWEDGHIKVGRGNQRDQHMFMDWKDKEPYDLKSLSVSSWPVVPGAAWRFPQFDKCSESAPSTLLG</sequence>
<reference evidence="4" key="1">
    <citation type="submission" date="2025-08" db="UniProtKB">
        <authorList>
            <consortium name="RefSeq"/>
        </authorList>
    </citation>
    <scope>IDENTIFICATION</scope>
    <source>
        <tissue evidence="4">Gonads</tissue>
    </source>
</reference>
<dbReference type="KEGG" id="lak:106152899"/>
<name>A0A1S3HAE8_LINAN</name>
<dbReference type="GeneID" id="106152899"/>
<dbReference type="PANTHER" id="PTHR36695">
    <property type="entry name" value="AGAP008648-PA"/>
    <property type="match status" value="1"/>
</dbReference>
<dbReference type="STRING" id="7574.A0A1S3HAE8"/>